<keyword evidence="2" id="KW-0805">Transcription regulation</keyword>
<dbReference type="InterPro" id="IPR000847">
    <property type="entry name" value="LysR_HTH_N"/>
</dbReference>
<dbReference type="FunFam" id="1.10.10.10:FF:000001">
    <property type="entry name" value="LysR family transcriptional regulator"/>
    <property type="match status" value="1"/>
</dbReference>
<name>A0A7W8P2A0_9BURK</name>
<dbReference type="GO" id="GO:0003700">
    <property type="term" value="F:DNA-binding transcription factor activity"/>
    <property type="evidence" value="ECO:0007669"/>
    <property type="project" value="InterPro"/>
</dbReference>
<dbReference type="InterPro" id="IPR005119">
    <property type="entry name" value="LysR_subst-bd"/>
</dbReference>
<keyword evidence="4" id="KW-0804">Transcription</keyword>
<dbReference type="Gene3D" id="3.40.190.290">
    <property type="match status" value="1"/>
</dbReference>
<dbReference type="InterPro" id="IPR036388">
    <property type="entry name" value="WH-like_DNA-bd_sf"/>
</dbReference>
<dbReference type="GO" id="GO:0006351">
    <property type="term" value="P:DNA-templated transcription"/>
    <property type="evidence" value="ECO:0007669"/>
    <property type="project" value="TreeGrafter"/>
</dbReference>
<dbReference type="CDD" id="cd08474">
    <property type="entry name" value="PBP2_CrgA_like_5"/>
    <property type="match status" value="1"/>
</dbReference>
<dbReference type="InterPro" id="IPR036390">
    <property type="entry name" value="WH_DNA-bd_sf"/>
</dbReference>
<dbReference type="Gene3D" id="1.10.10.10">
    <property type="entry name" value="Winged helix-like DNA-binding domain superfamily/Winged helix DNA-binding domain"/>
    <property type="match status" value="1"/>
</dbReference>
<sequence>MANSRLPRAGLAELTAFITIAEQRSFSAAARVLGLSPSALSHAMRNMESRLDVRLFNRTTRSVALTEAGEQLLRRVRPALADLDDAVGEVTAARNRPSGTIRISASEASAKQLVRHVLPDFFARYPEIHVEFVVDSRLVDIVAEGFDAGIRVLEDVPRDMIAVRFGRDMRLVAAASPEYLARHPAPKAPHDLMRHRCIRFRFESGTLYRWDLTHRGKSASIDVDGPMTLGNVNLMVEAALAGIGIAWVPLDHVAEHVASGRLVQLLPKWSPTFVGLCLYYPANRHPPTALRLFAEAVRAWGERQLSDERTKDPRHPVKRVGARNQKPETN</sequence>
<evidence type="ECO:0000256" key="1">
    <source>
        <dbReference type="ARBA" id="ARBA00009437"/>
    </source>
</evidence>
<proteinExistence type="inferred from homology"/>
<evidence type="ECO:0000256" key="2">
    <source>
        <dbReference type="ARBA" id="ARBA00023015"/>
    </source>
</evidence>
<comment type="caution">
    <text evidence="7">The sequence shown here is derived from an EMBL/GenBank/DDBJ whole genome shotgun (WGS) entry which is preliminary data.</text>
</comment>
<dbReference type="GO" id="GO:0043565">
    <property type="term" value="F:sequence-specific DNA binding"/>
    <property type="evidence" value="ECO:0007669"/>
    <property type="project" value="TreeGrafter"/>
</dbReference>
<dbReference type="Pfam" id="PF03466">
    <property type="entry name" value="LysR_substrate"/>
    <property type="match status" value="1"/>
</dbReference>
<protein>
    <submittedName>
        <fullName evidence="7">DNA-binding transcriptional LysR family regulator</fullName>
    </submittedName>
</protein>
<feature type="compositionally biased region" description="Basic and acidic residues" evidence="5">
    <location>
        <begin position="304"/>
        <end position="315"/>
    </location>
</feature>
<evidence type="ECO:0000313" key="8">
    <source>
        <dbReference type="Proteomes" id="UP000592820"/>
    </source>
</evidence>
<reference evidence="7 8" key="1">
    <citation type="submission" date="2020-08" db="EMBL/GenBank/DDBJ databases">
        <title>Genomic Encyclopedia of Type Strains, Phase IV (KMG-V): Genome sequencing to study the core and pangenomes of soil and plant-associated prokaryotes.</title>
        <authorList>
            <person name="Whitman W."/>
        </authorList>
    </citation>
    <scope>NUCLEOTIDE SEQUENCE [LARGE SCALE GENOMIC DNA]</scope>
    <source>
        <strain evidence="7 8">JPY162</strain>
    </source>
</reference>
<feature type="region of interest" description="Disordered" evidence="5">
    <location>
        <begin position="304"/>
        <end position="330"/>
    </location>
</feature>
<evidence type="ECO:0000256" key="3">
    <source>
        <dbReference type="ARBA" id="ARBA00023125"/>
    </source>
</evidence>
<dbReference type="PANTHER" id="PTHR30537:SF1">
    <property type="entry name" value="HTH-TYPE TRANSCRIPTIONAL REGULATOR PGRR"/>
    <property type="match status" value="1"/>
</dbReference>
<dbReference type="Pfam" id="PF00126">
    <property type="entry name" value="HTH_1"/>
    <property type="match status" value="1"/>
</dbReference>
<evidence type="ECO:0000259" key="6">
    <source>
        <dbReference type="PROSITE" id="PS50931"/>
    </source>
</evidence>
<dbReference type="EMBL" id="JACHDE010000001">
    <property type="protein sequence ID" value="MBB5398863.1"/>
    <property type="molecule type" value="Genomic_DNA"/>
</dbReference>
<dbReference type="SUPFAM" id="SSF53850">
    <property type="entry name" value="Periplasmic binding protein-like II"/>
    <property type="match status" value="1"/>
</dbReference>
<feature type="domain" description="HTH lysR-type" evidence="6">
    <location>
        <begin position="11"/>
        <end position="66"/>
    </location>
</feature>
<comment type="similarity">
    <text evidence="1">Belongs to the LysR transcriptional regulatory family.</text>
</comment>
<organism evidence="7 8">
    <name type="scientific">Paraburkholderia youngii</name>
    <dbReference type="NCBI Taxonomy" id="2782701"/>
    <lineage>
        <taxon>Bacteria</taxon>
        <taxon>Pseudomonadati</taxon>
        <taxon>Pseudomonadota</taxon>
        <taxon>Betaproteobacteria</taxon>
        <taxon>Burkholderiales</taxon>
        <taxon>Burkholderiaceae</taxon>
        <taxon>Paraburkholderia</taxon>
    </lineage>
</organism>
<keyword evidence="3 7" id="KW-0238">DNA-binding</keyword>
<accession>A0A7W8P2A0</accession>
<dbReference type="PROSITE" id="PS50931">
    <property type="entry name" value="HTH_LYSR"/>
    <property type="match status" value="1"/>
</dbReference>
<evidence type="ECO:0000313" key="7">
    <source>
        <dbReference type="EMBL" id="MBB5398863.1"/>
    </source>
</evidence>
<evidence type="ECO:0000256" key="5">
    <source>
        <dbReference type="SAM" id="MobiDB-lite"/>
    </source>
</evidence>
<gene>
    <name evidence="7" type="ORF">HDG41_000899</name>
</gene>
<dbReference type="SUPFAM" id="SSF46785">
    <property type="entry name" value="Winged helix' DNA-binding domain"/>
    <property type="match status" value="1"/>
</dbReference>
<dbReference type="AlphaFoldDB" id="A0A7W8P2A0"/>
<dbReference type="PANTHER" id="PTHR30537">
    <property type="entry name" value="HTH-TYPE TRANSCRIPTIONAL REGULATOR"/>
    <property type="match status" value="1"/>
</dbReference>
<evidence type="ECO:0000256" key="4">
    <source>
        <dbReference type="ARBA" id="ARBA00023163"/>
    </source>
</evidence>
<dbReference type="InterPro" id="IPR058163">
    <property type="entry name" value="LysR-type_TF_proteobact-type"/>
</dbReference>
<dbReference type="Proteomes" id="UP000592820">
    <property type="component" value="Unassembled WGS sequence"/>
</dbReference>